<dbReference type="InterPro" id="IPR036907">
    <property type="entry name" value="5'-Nucleotdase_C_sf"/>
</dbReference>
<dbReference type="RefSeq" id="WP_379052880.1">
    <property type="nucleotide sequence ID" value="NZ_JBHUIK010000005.1"/>
</dbReference>
<accession>A0ABW5C4D0</accession>
<feature type="domain" description="TNase-like" evidence="3">
    <location>
        <begin position="416"/>
        <end position="558"/>
    </location>
</feature>
<dbReference type="InterPro" id="IPR006146">
    <property type="entry name" value="5'-Nucleotdase_CS"/>
</dbReference>
<dbReference type="Pfam" id="PF00149">
    <property type="entry name" value="Metallophos"/>
    <property type="match status" value="1"/>
</dbReference>
<dbReference type="PRINTS" id="PR01607">
    <property type="entry name" value="APYRASEFAMLY"/>
</dbReference>
<dbReference type="Gene3D" id="3.60.21.10">
    <property type="match status" value="1"/>
</dbReference>
<protein>
    <submittedName>
        <fullName evidence="5">5'-nucleotidase C-terminal domain-containing protein</fullName>
    </submittedName>
</protein>
<feature type="compositionally biased region" description="Acidic residues" evidence="2">
    <location>
        <begin position="201"/>
        <end position="210"/>
    </location>
</feature>
<dbReference type="PANTHER" id="PTHR11575">
    <property type="entry name" value="5'-NUCLEOTIDASE-RELATED"/>
    <property type="match status" value="1"/>
</dbReference>
<dbReference type="Gene3D" id="2.40.50.90">
    <property type="match status" value="1"/>
</dbReference>
<dbReference type="Proteomes" id="UP001597318">
    <property type="component" value="Unassembled WGS sequence"/>
</dbReference>
<dbReference type="EMBL" id="JBHUIK010000005">
    <property type="protein sequence ID" value="MFD2215768.1"/>
    <property type="molecule type" value="Genomic_DNA"/>
</dbReference>
<dbReference type="InterPro" id="IPR029052">
    <property type="entry name" value="Metallo-depent_PP-like"/>
</dbReference>
<feature type="compositionally biased region" description="Low complexity" evidence="2">
    <location>
        <begin position="191"/>
        <end position="200"/>
    </location>
</feature>
<dbReference type="NCBIfam" id="NF047446">
    <property type="entry name" value="barrel_OmpL47"/>
    <property type="match status" value="1"/>
</dbReference>
<dbReference type="SMART" id="SM00318">
    <property type="entry name" value="SNc"/>
    <property type="match status" value="1"/>
</dbReference>
<feature type="region of interest" description="Disordered" evidence="2">
    <location>
        <begin position="191"/>
        <end position="212"/>
    </location>
</feature>
<feature type="domain" description="LTD" evidence="4">
    <location>
        <begin position="27"/>
        <end position="149"/>
    </location>
</feature>
<dbReference type="SUPFAM" id="SSF55816">
    <property type="entry name" value="5'-nucleotidase (syn. UDP-sugar hydrolase), C-terminal domain"/>
    <property type="match status" value="1"/>
</dbReference>
<dbReference type="InterPro" id="IPR004843">
    <property type="entry name" value="Calcineurin-like_PHP"/>
</dbReference>
<dbReference type="SUPFAM" id="SSF56300">
    <property type="entry name" value="Metallo-dependent phosphatases"/>
    <property type="match status" value="1"/>
</dbReference>
<evidence type="ECO:0000313" key="6">
    <source>
        <dbReference type="Proteomes" id="UP001597318"/>
    </source>
</evidence>
<dbReference type="Pfam" id="PF02872">
    <property type="entry name" value="5_nucleotid_C"/>
    <property type="match status" value="1"/>
</dbReference>
<organism evidence="5 6">
    <name type="scientific">Metabacillus endolithicus</name>
    <dbReference type="NCBI Taxonomy" id="1535204"/>
    <lineage>
        <taxon>Bacteria</taxon>
        <taxon>Bacillati</taxon>
        <taxon>Bacillota</taxon>
        <taxon>Bacilli</taxon>
        <taxon>Bacillales</taxon>
        <taxon>Bacillaceae</taxon>
        <taxon>Metabacillus</taxon>
    </lineage>
</organism>
<evidence type="ECO:0000313" key="5">
    <source>
        <dbReference type="EMBL" id="MFD2215768.1"/>
    </source>
</evidence>
<dbReference type="PROSITE" id="PS50830">
    <property type="entry name" value="TNASE_3"/>
    <property type="match status" value="1"/>
</dbReference>
<dbReference type="InterPro" id="IPR058094">
    <property type="entry name" value="Ig-like_OmpL47-like"/>
</dbReference>
<gene>
    <name evidence="5" type="ORF">ACFSKK_18965</name>
</gene>
<dbReference type="InterPro" id="IPR035437">
    <property type="entry name" value="SNase_OB-fold_sf"/>
</dbReference>
<dbReference type="InterPro" id="IPR001322">
    <property type="entry name" value="Lamin_tail_dom"/>
</dbReference>
<dbReference type="PROSITE" id="PS51841">
    <property type="entry name" value="LTD"/>
    <property type="match status" value="1"/>
</dbReference>
<dbReference type="Pfam" id="PF00932">
    <property type="entry name" value="LTD"/>
    <property type="match status" value="1"/>
</dbReference>
<keyword evidence="6" id="KW-1185">Reference proteome</keyword>
<dbReference type="InterPro" id="IPR006179">
    <property type="entry name" value="5_nucleotidase/apyrase"/>
</dbReference>
<keyword evidence="1" id="KW-0732">Signal</keyword>
<dbReference type="Pfam" id="PF00565">
    <property type="entry name" value="SNase"/>
    <property type="match status" value="1"/>
</dbReference>
<dbReference type="InterPro" id="IPR016071">
    <property type="entry name" value="Staphylococal_nuclease_OB-fold"/>
</dbReference>
<reference evidence="6" key="1">
    <citation type="journal article" date="2019" name="Int. J. Syst. Evol. Microbiol.">
        <title>The Global Catalogue of Microorganisms (GCM) 10K type strain sequencing project: providing services to taxonomists for standard genome sequencing and annotation.</title>
        <authorList>
            <consortium name="The Broad Institute Genomics Platform"/>
            <consortium name="The Broad Institute Genome Sequencing Center for Infectious Disease"/>
            <person name="Wu L."/>
            <person name="Ma J."/>
        </authorList>
    </citation>
    <scope>NUCLEOTIDE SEQUENCE [LARGE SCALE GENOMIC DNA]</scope>
    <source>
        <strain evidence="6">CGMCC 1.15474</strain>
    </source>
</reference>
<evidence type="ECO:0000256" key="2">
    <source>
        <dbReference type="SAM" id="MobiDB-lite"/>
    </source>
</evidence>
<proteinExistence type="predicted"/>
<dbReference type="CDD" id="cd04486">
    <property type="entry name" value="YhcR_OBF_like"/>
    <property type="match status" value="1"/>
</dbReference>
<dbReference type="InterPro" id="IPR008334">
    <property type="entry name" value="5'-Nucleotdase_C"/>
</dbReference>
<dbReference type="Gene3D" id="3.90.780.10">
    <property type="entry name" value="5'-Nucleotidase, C-terminal domain"/>
    <property type="match status" value="1"/>
</dbReference>
<dbReference type="PANTHER" id="PTHR11575:SF24">
    <property type="entry name" value="5'-NUCLEOTIDASE"/>
    <property type="match status" value="1"/>
</dbReference>
<dbReference type="PROSITE" id="PS00786">
    <property type="entry name" value="5_NUCLEOTIDASE_2"/>
    <property type="match status" value="1"/>
</dbReference>
<dbReference type="SUPFAM" id="SSF50199">
    <property type="entry name" value="Staphylococcal nuclease"/>
    <property type="match status" value="1"/>
</dbReference>
<name>A0ABW5C4D0_9BACI</name>
<comment type="caution">
    <text evidence="5">The sequence shown here is derived from an EMBL/GenBank/DDBJ whole genome shotgun (WGS) entry which is preliminary data.</text>
</comment>
<evidence type="ECO:0000259" key="4">
    <source>
        <dbReference type="PROSITE" id="PS51841"/>
    </source>
</evidence>
<sequence>MRQLFKKLFSSLLVLALILSTFLPVFSKSVKAENAFATDLFISEYIEGTSFNKAIEIYNGTGQTVDLSHYKVELYSNGSSTASQTLSLTGTLENGEVYVLAHNSDKTSTDISNKADIKNGTVINFNGDDAFALKKNDQLIDVIGTIGVRENFATDKTLVRNPNIHSGTTTYTPDQWTTYNSDTLTYLGSHTIDGTAPTDPGDGDTTDPEQPETGVLSIADAKQKTNQTVTIEGIVTADNSAIGGGKLSTFIQDETAGINIYASNAASFIELTEGKKVRVTGSITQYRGLAEIVPTSIVLIEENSTVPTAQSISLADLQDATISEPLEGKLVKVSGYVQSIPSSPAGGGYNVSLVDENYHSTTLRVMEEVGIENIEKGKWYEITAILSQYDSYQLIPRKQGDFTLLATQPEPPTAAGEYSAVVESVVDGDTIHITNPVLGSTKVRYVNMDTPETYHKVVTEADQNQLDFGNAAKAYMNTLLKAGDEIILKIGEEPTDAYGRLLAQVIRKSDNMNTNLEMVRKGYASSYFIWPVGSEEDYNAFQAAVKAAKDEGLGIWNPENLLMELPFEFRAREQGKGLLRYVGNSDNKEYVSPENWADVPVEKRIFFASTEEAEANGYTAATDSEPNENVKVQLLGVNDLHGKIDITGTNEGVNVGRADYLAAYLRQREATNPNTLIVHPGDMVGGSSPVSALLQDEPTVEIMESIGFDVGTVGNHEFDEGVSEMLRLINGGEHPNGTANYDGIDFPMIAANVSYKDTHELVLPPYAIEEVEGEKIGFIGVATTDTPNMIIANGNENVEFTDEVEAINKYVPELQEQGVEAIVVLSHVPGNQSGDDRATGDIANIANNVNDAVDVIFAAHNHVKLNAVVDNKLIVQAWEYGKAFVDVDLEIDPTTGDIIKKSAEIVDVVQSNIEPDAEVSAILEKYLNQVGPKLNEVIGQAATELTGGYAAKGEIGDNALGNLIADGMAYSMNSDFALMNGGGIRDDLNSGDITWNELFNIQPFGNTLVKLEVTGDDLRQIINSQFSSYGPDVSISGFRYTWDSSLGKYGQVVDLFLPNGERINPDETYTVTVNNYMYPHTNDKYLLAALGENPVQGPEDLQATVDFVKSFNGQPISYAAEGRISEVVAPTDTTAPVTEIQIPEANFTDGSFLEEVTVELSATDSESEVKSIEYNLDDSEWVPYVEAITLEAGEHKLSYRSIDSADNVEETKVTEILVQAATIDHTKKLVQASDAKKGVKVSILAQLEIAERNLERKRENKFSFLSWLFDYQAYDALKRLNDRIENYPDKLMSEDDRKDITTMLTYIVEHKAE</sequence>
<evidence type="ECO:0000259" key="3">
    <source>
        <dbReference type="PROSITE" id="PS50830"/>
    </source>
</evidence>
<evidence type="ECO:0000256" key="1">
    <source>
        <dbReference type="ARBA" id="ARBA00022729"/>
    </source>
</evidence>
<dbReference type="Gene3D" id="3.30.1920.20">
    <property type="match status" value="1"/>
</dbReference>